<accession>A0A060RDQ7</accession>
<dbReference type="HOGENOM" id="CLU_009583_42_0_10"/>
<organism evidence="3 4">
    <name type="scientific">Mucinivorans hirudinis</name>
    <dbReference type="NCBI Taxonomy" id="1433126"/>
    <lineage>
        <taxon>Bacteria</taxon>
        <taxon>Pseudomonadati</taxon>
        <taxon>Bacteroidota</taxon>
        <taxon>Bacteroidia</taxon>
        <taxon>Bacteroidales</taxon>
        <taxon>Rikenellaceae</taxon>
        <taxon>Mucinivorans</taxon>
    </lineage>
</organism>
<proteinExistence type="predicted"/>
<keyword evidence="1 3" id="KW-0808">Transferase</keyword>
<dbReference type="Gene3D" id="3.40.50.2000">
    <property type="entry name" value="Glycogen Phosphorylase B"/>
    <property type="match status" value="2"/>
</dbReference>
<dbReference type="GO" id="GO:0009103">
    <property type="term" value="P:lipopolysaccharide biosynthetic process"/>
    <property type="evidence" value="ECO:0007669"/>
    <property type="project" value="TreeGrafter"/>
</dbReference>
<dbReference type="KEGG" id="rbc:BN938_1957"/>
<dbReference type="PATRIC" id="fig|1433126.3.peg.1933"/>
<dbReference type="EMBL" id="HG934468">
    <property type="protein sequence ID" value="CDN32034.1"/>
    <property type="molecule type" value="Genomic_DNA"/>
</dbReference>
<dbReference type="PANTHER" id="PTHR46401:SF2">
    <property type="entry name" value="GLYCOSYLTRANSFERASE WBBK-RELATED"/>
    <property type="match status" value="1"/>
</dbReference>
<evidence type="ECO:0000313" key="3">
    <source>
        <dbReference type="EMBL" id="CDN32034.1"/>
    </source>
</evidence>
<evidence type="ECO:0000313" key="4">
    <source>
        <dbReference type="Proteomes" id="UP000027616"/>
    </source>
</evidence>
<evidence type="ECO:0000256" key="1">
    <source>
        <dbReference type="ARBA" id="ARBA00022679"/>
    </source>
</evidence>
<dbReference type="OrthoDB" id="1936552at2"/>
<reference evidence="3 4" key="1">
    <citation type="journal article" date="2015" name="Genome Announc.">
        <title>Complete Genome Sequence of the Novel Leech Symbiont Mucinivorans hirudinis M3T.</title>
        <authorList>
            <person name="Nelson M.C."/>
            <person name="Bomar L."/>
            <person name="Graf J."/>
        </authorList>
    </citation>
    <scope>NUCLEOTIDE SEQUENCE [LARGE SCALE GENOMIC DNA]</scope>
    <source>
        <strain evidence="4">M3</strain>
    </source>
</reference>
<dbReference type="PANTHER" id="PTHR46401">
    <property type="entry name" value="GLYCOSYLTRANSFERASE WBBK-RELATED"/>
    <property type="match status" value="1"/>
</dbReference>
<dbReference type="InterPro" id="IPR001296">
    <property type="entry name" value="Glyco_trans_1"/>
</dbReference>
<evidence type="ECO:0000259" key="2">
    <source>
        <dbReference type="Pfam" id="PF00534"/>
    </source>
</evidence>
<dbReference type="GO" id="GO:0016757">
    <property type="term" value="F:glycosyltransferase activity"/>
    <property type="evidence" value="ECO:0007669"/>
    <property type="project" value="InterPro"/>
</dbReference>
<gene>
    <name evidence="3" type="ORF">BN938_1957</name>
</gene>
<feature type="domain" description="Glycosyl transferase family 1" evidence="2">
    <location>
        <begin position="215"/>
        <end position="339"/>
    </location>
</feature>
<sequence>MNKRVLYIGGFELPDKNAAAQRVVANAKILREVGYEVLFSGITHADDFRGEVEGFGYESIAYPRSLKDWFVYLTSIRFQKLIEEYRPSIIIAYNYPSVALNRLLKYCRKRGIKVVGDLTEWYSPTNPLKAADTSYRMKCVNKKLDGQIVISRLLADYYKRHKTLLLPPLVDLSQEKWSSVDSANRGENVRLVYVGSPGAGWKDRLDLIVDFVVNQELVNKVSLIIIGITKKQFETTFQREEKEIKNVEFMGRLPHLESIDILKKSDFQIFIRSNTRVNNAGFPTKFVEAISAGIPVITNLTSNLNDYLIDGVNGFIVETTTDKSLEEGLERAIKCSRSQIEQMKRYCLESKIFDCLNYTADVSAFLNGLDSSNN</sequence>
<dbReference type="eggNOG" id="COG0438">
    <property type="taxonomic scope" value="Bacteria"/>
</dbReference>
<dbReference type="AlphaFoldDB" id="A0A060RDQ7"/>
<dbReference type="Proteomes" id="UP000027616">
    <property type="component" value="Chromosome I"/>
</dbReference>
<protein>
    <submittedName>
        <fullName evidence="3">Glycosyl transferase group 1 family protein</fullName>
    </submittedName>
</protein>
<dbReference type="Pfam" id="PF00534">
    <property type="entry name" value="Glycos_transf_1"/>
    <property type="match status" value="1"/>
</dbReference>
<dbReference type="SUPFAM" id="SSF53756">
    <property type="entry name" value="UDP-Glycosyltransferase/glycogen phosphorylase"/>
    <property type="match status" value="1"/>
</dbReference>
<name>A0A060RDQ7_9BACT</name>
<dbReference type="STRING" id="1433126.BN938_1957"/>
<keyword evidence="4" id="KW-1185">Reference proteome</keyword>